<dbReference type="GO" id="GO:0016887">
    <property type="term" value="F:ATP hydrolysis activity"/>
    <property type="evidence" value="ECO:0007669"/>
    <property type="project" value="InterPro"/>
</dbReference>
<dbReference type="InterPro" id="IPR003959">
    <property type="entry name" value="ATPase_AAA_core"/>
</dbReference>
<evidence type="ECO:0000256" key="1">
    <source>
        <dbReference type="ARBA" id="ARBA00022741"/>
    </source>
</evidence>
<dbReference type="SMART" id="SM00382">
    <property type="entry name" value="AAA"/>
    <property type="match status" value="1"/>
</dbReference>
<dbReference type="Gene3D" id="3.40.50.300">
    <property type="entry name" value="P-loop containing nucleotide triphosphate hydrolases"/>
    <property type="match status" value="1"/>
</dbReference>
<dbReference type="GO" id="GO:0005524">
    <property type="term" value="F:ATP binding"/>
    <property type="evidence" value="ECO:0007669"/>
    <property type="project" value="UniProtKB-KW"/>
</dbReference>
<evidence type="ECO:0000313" key="7">
    <source>
        <dbReference type="Proteomes" id="UP000293345"/>
    </source>
</evidence>
<comment type="caution">
    <text evidence="6">The sequence shown here is derived from an EMBL/GenBank/DDBJ whole genome shotgun (WGS) entry which is preliminary data.</text>
</comment>
<keyword evidence="1" id="KW-0547">Nucleotide-binding</keyword>
<comment type="similarity">
    <text evidence="3">Belongs to the AAA ATPase family. Highly divergent.</text>
</comment>
<evidence type="ECO:0000256" key="2">
    <source>
        <dbReference type="ARBA" id="ARBA00022840"/>
    </source>
</evidence>
<evidence type="ECO:0000256" key="4">
    <source>
        <dbReference type="ARBA" id="ARBA00040480"/>
    </source>
</evidence>
<organism evidence="6 7">
    <name type="scientific">Senegalimassilia faecalis</name>
    <dbReference type="NCBI Taxonomy" id="2509433"/>
    <lineage>
        <taxon>Bacteria</taxon>
        <taxon>Bacillati</taxon>
        <taxon>Actinomycetota</taxon>
        <taxon>Coriobacteriia</taxon>
        <taxon>Coriobacteriales</taxon>
        <taxon>Coriobacteriaceae</taxon>
        <taxon>Senegalimassilia</taxon>
    </lineage>
</organism>
<dbReference type="OrthoDB" id="9806903at2"/>
<dbReference type="SUPFAM" id="SSF52540">
    <property type="entry name" value="P-loop containing nucleoside triphosphate hydrolases"/>
    <property type="match status" value="2"/>
</dbReference>
<dbReference type="InterPro" id="IPR052381">
    <property type="entry name" value="AAA_domain_protein"/>
</dbReference>
<dbReference type="Proteomes" id="UP000293345">
    <property type="component" value="Unassembled WGS sequence"/>
</dbReference>
<dbReference type="EMBL" id="SDPW01000001">
    <property type="protein sequence ID" value="RXZ54465.1"/>
    <property type="molecule type" value="Genomic_DNA"/>
</dbReference>
<evidence type="ECO:0000256" key="3">
    <source>
        <dbReference type="ARBA" id="ARBA00038088"/>
    </source>
</evidence>
<dbReference type="RefSeq" id="WP_129424861.1">
    <property type="nucleotide sequence ID" value="NZ_SDPW01000001.1"/>
</dbReference>
<proteinExistence type="inferred from homology"/>
<gene>
    <name evidence="6" type="ORF">ET524_08225</name>
</gene>
<keyword evidence="2" id="KW-0067">ATP-binding</keyword>
<dbReference type="PANTHER" id="PTHR42960:SF1">
    <property type="entry name" value="YCF46 PROTEIN"/>
    <property type="match status" value="1"/>
</dbReference>
<dbReference type="AlphaFoldDB" id="A0A4Q2JZD8"/>
<sequence length="493" mass="55098">MNYQETKKALRDYIVAGIPFVTVQSVDRHRPERMVREIAQENGFDMFLYTDARQVVHLGPETRMPVDVHSDPLPYLNDLFQKSQNCIFVLGDTHKIDVDGAYTRELLSAVYLAKETGNTIVTVAAEPVWQRLSRFGLCLHLDLPDHRERRALVDDFCARHPGNVSWSDHDCERMATLVRGLAEAQVVNLLEASLVAQGTLGSSDVFSVASQKELLFAAVPNVDPVACKPGLEVAGLNTFKEWLDRKREVFFAPSDLLEQYELHTPKGVLLVGVPGCGKSFSAKMVASRWELPLLRFDMGSVYAKYVGETERRMQEALDYIGNVAPCVLWVDEIEKALASSSDESDVGKRVLGQFLFWLQESPAKVFLVATANDVSKLPPELFRKGRFSEVFFVDLPNRAERAEALRHYCKTSLHQEFSPQDIEVLVTSTKGFSYSDIEQSIKDYAERVAFGHAPAPDASTLATHFDSVVSISEANEGIAQIRAWGREHAISAS</sequence>
<dbReference type="PANTHER" id="PTHR42960">
    <property type="entry name" value="YCF46 PROTEIN"/>
    <property type="match status" value="1"/>
</dbReference>
<reference evidence="6 7" key="1">
    <citation type="submission" date="2019-01" db="EMBL/GenBank/DDBJ databases">
        <title>Senegalimassilia sp. nov. KGMB04484 isolated human feces.</title>
        <authorList>
            <person name="Han K.-I."/>
            <person name="Kim J.-S."/>
            <person name="Lee K.C."/>
            <person name="Suh M.K."/>
            <person name="Eom M.K."/>
            <person name="Lee J.H."/>
            <person name="Park S.-H."/>
            <person name="Kang S.W."/>
            <person name="Park J.-E."/>
            <person name="Oh B.S."/>
            <person name="Yu S.Y."/>
            <person name="Choi S.-H."/>
            <person name="Lee D.H."/>
            <person name="Yoon H."/>
            <person name="Kim B.-Y."/>
            <person name="Lee J.H."/>
            <person name="Lee J.-S."/>
        </authorList>
    </citation>
    <scope>NUCLEOTIDE SEQUENCE [LARGE SCALE GENOMIC DNA]</scope>
    <source>
        <strain evidence="6 7">KGMB04484</strain>
    </source>
</reference>
<dbReference type="Gene3D" id="1.10.8.60">
    <property type="match status" value="1"/>
</dbReference>
<dbReference type="Pfam" id="PF00004">
    <property type="entry name" value="AAA"/>
    <property type="match status" value="1"/>
</dbReference>
<protein>
    <recommendedName>
        <fullName evidence="4">Uncharacterized AAA domain-containing protein ycf46</fullName>
    </recommendedName>
</protein>
<dbReference type="InterPro" id="IPR003593">
    <property type="entry name" value="AAA+_ATPase"/>
</dbReference>
<evidence type="ECO:0000313" key="6">
    <source>
        <dbReference type="EMBL" id="RXZ54465.1"/>
    </source>
</evidence>
<dbReference type="InterPro" id="IPR027417">
    <property type="entry name" value="P-loop_NTPase"/>
</dbReference>
<keyword evidence="7" id="KW-1185">Reference proteome</keyword>
<accession>A0A4Q2JZD8</accession>
<evidence type="ECO:0000259" key="5">
    <source>
        <dbReference type="SMART" id="SM00382"/>
    </source>
</evidence>
<feature type="domain" description="AAA+ ATPase" evidence="5">
    <location>
        <begin position="264"/>
        <end position="397"/>
    </location>
</feature>
<name>A0A4Q2JZD8_9ACTN</name>